<protein>
    <recommendedName>
        <fullName evidence="15">lytic cellulose monooxygenase (C4-dehydrogenating)</fullName>
        <ecNumber evidence="15">1.14.99.56</ecNumber>
    </recommendedName>
</protein>
<feature type="signal peptide" evidence="17">
    <location>
        <begin position="1"/>
        <end position="20"/>
    </location>
</feature>
<dbReference type="EMBL" id="QVQW01000086">
    <property type="protein sequence ID" value="RKU40964.1"/>
    <property type="molecule type" value="Genomic_DNA"/>
</dbReference>
<feature type="compositionally biased region" description="Low complexity" evidence="16">
    <location>
        <begin position="274"/>
        <end position="331"/>
    </location>
</feature>
<feature type="chain" id="PRO_5018966869" description="lytic cellulose monooxygenase (C4-dehydrogenating)" evidence="17">
    <location>
        <begin position="21"/>
        <end position="365"/>
    </location>
</feature>
<evidence type="ECO:0000259" key="18">
    <source>
        <dbReference type="PROSITE" id="PS51164"/>
    </source>
</evidence>
<dbReference type="SMART" id="SM00236">
    <property type="entry name" value="fCBD"/>
    <property type="match status" value="1"/>
</dbReference>
<comment type="similarity">
    <text evidence="13">Belongs to the polysaccharide monooxygenase AA9 family.</text>
</comment>
<dbReference type="CDD" id="cd21175">
    <property type="entry name" value="LPMO_AA9"/>
    <property type="match status" value="1"/>
</dbReference>
<evidence type="ECO:0000256" key="7">
    <source>
        <dbReference type="ARBA" id="ARBA00023002"/>
    </source>
</evidence>
<gene>
    <name evidence="19" type="primary">CEL61A</name>
    <name evidence="19" type="ORF">DL546_003192</name>
</gene>
<comment type="catalytic activity">
    <reaction evidence="14">
        <text>[(1-&gt;4)-beta-D-glucosyl]n+m + reduced acceptor + O2 = 4-dehydro-beta-D-glucosyl-[(1-&gt;4)-beta-D-glucosyl]n-1 + [(1-&gt;4)-beta-D-glucosyl]m + acceptor + H2O.</text>
        <dbReference type="EC" id="1.14.99.56"/>
    </reaction>
</comment>
<evidence type="ECO:0000313" key="20">
    <source>
        <dbReference type="Proteomes" id="UP000275385"/>
    </source>
</evidence>
<dbReference type="GO" id="GO:0016787">
    <property type="term" value="F:hydrolase activity"/>
    <property type="evidence" value="ECO:0007669"/>
    <property type="project" value="UniProtKB-KW"/>
</dbReference>
<evidence type="ECO:0000256" key="9">
    <source>
        <dbReference type="ARBA" id="ARBA00023033"/>
    </source>
</evidence>
<dbReference type="GO" id="GO:0005576">
    <property type="term" value="C:extracellular region"/>
    <property type="evidence" value="ECO:0007669"/>
    <property type="project" value="UniProtKB-SubCell"/>
</dbReference>
<keyword evidence="11" id="KW-0119">Carbohydrate metabolism</keyword>
<evidence type="ECO:0000256" key="6">
    <source>
        <dbReference type="ARBA" id="ARBA00023001"/>
    </source>
</evidence>
<comment type="subcellular location">
    <subcellularLocation>
        <location evidence="2">Secreted</location>
    </subcellularLocation>
</comment>
<dbReference type="InterPro" id="IPR049892">
    <property type="entry name" value="AA9"/>
</dbReference>
<evidence type="ECO:0000256" key="5">
    <source>
        <dbReference type="ARBA" id="ARBA00022729"/>
    </source>
</evidence>
<keyword evidence="6" id="KW-0136">Cellulose degradation</keyword>
<evidence type="ECO:0000256" key="4">
    <source>
        <dbReference type="ARBA" id="ARBA00022723"/>
    </source>
</evidence>
<dbReference type="SUPFAM" id="SSF57180">
    <property type="entry name" value="Cellulose-binding domain"/>
    <property type="match status" value="1"/>
</dbReference>
<dbReference type="GO" id="GO:0030245">
    <property type="term" value="P:cellulose catabolic process"/>
    <property type="evidence" value="ECO:0007669"/>
    <property type="project" value="UniProtKB-KW"/>
</dbReference>
<dbReference type="Pfam" id="PF03443">
    <property type="entry name" value="AA9"/>
    <property type="match status" value="1"/>
</dbReference>
<keyword evidence="3" id="KW-0964">Secreted</keyword>
<evidence type="ECO:0000256" key="2">
    <source>
        <dbReference type="ARBA" id="ARBA00004613"/>
    </source>
</evidence>
<keyword evidence="7" id="KW-0560">Oxidoreductase</keyword>
<evidence type="ECO:0000256" key="13">
    <source>
        <dbReference type="ARBA" id="ARBA00044502"/>
    </source>
</evidence>
<keyword evidence="10" id="KW-1015">Disulfide bond</keyword>
<comment type="caution">
    <text evidence="19">The sequence shown here is derived from an EMBL/GenBank/DDBJ whole genome shotgun (WGS) entry which is preliminary data.</text>
</comment>
<evidence type="ECO:0000256" key="12">
    <source>
        <dbReference type="ARBA" id="ARBA00023326"/>
    </source>
</evidence>
<evidence type="ECO:0000256" key="11">
    <source>
        <dbReference type="ARBA" id="ARBA00023277"/>
    </source>
</evidence>
<evidence type="ECO:0000256" key="15">
    <source>
        <dbReference type="ARBA" id="ARBA00047174"/>
    </source>
</evidence>
<feature type="domain" description="CBM1" evidence="18">
    <location>
        <begin position="330"/>
        <end position="365"/>
    </location>
</feature>
<dbReference type="GO" id="GO:0046872">
    <property type="term" value="F:metal ion binding"/>
    <property type="evidence" value="ECO:0007669"/>
    <property type="project" value="UniProtKB-KW"/>
</dbReference>
<comment type="cofactor">
    <cofactor evidence="1">
        <name>Cu(2+)</name>
        <dbReference type="ChEBI" id="CHEBI:29036"/>
    </cofactor>
</comment>
<name>A0A420XZ60_9PEZI</name>
<keyword evidence="5 17" id="KW-0732">Signal</keyword>
<keyword evidence="8" id="KW-0186">Copper</keyword>
<evidence type="ECO:0000256" key="17">
    <source>
        <dbReference type="SAM" id="SignalP"/>
    </source>
</evidence>
<evidence type="ECO:0000256" key="10">
    <source>
        <dbReference type="ARBA" id="ARBA00023157"/>
    </source>
</evidence>
<evidence type="ECO:0000256" key="3">
    <source>
        <dbReference type="ARBA" id="ARBA00022525"/>
    </source>
</evidence>
<dbReference type="InterPro" id="IPR005103">
    <property type="entry name" value="AA9_LPMO"/>
</dbReference>
<evidence type="ECO:0000256" key="8">
    <source>
        <dbReference type="ARBA" id="ARBA00023008"/>
    </source>
</evidence>
<dbReference type="Pfam" id="PF00734">
    <property type="entry name" value="CBM_1"/>
    <property type="match status" value="1"/>
</dbReference>
<dbReference type="Gene3D" id="2.70.50.70">
    <property type="match status" value="1"/>
</dbReference>
<keyword evidence="9" id="KW-0503">Monooxygenase</keyword>
<proteinExistence type="inferred from homology"/>
<organism evidence="19 20">
    <name type="scientific">Coniochaeta pulveracea</name>
    <dbReference type="NCBI Taxonomy" id="177199"/>
    <lineage>
        <taxon>Eukaryota</taxon>
        <taxon>Fungi</taxon>
        <taxon>Dikarya</taxon>
        <taxon>Ascomycota</taxon>
        <taxon>Pezizomycotina</taxon>
        <taxon>Sordariomycetes</taxon>
        <taxon>Sordariomycetidae</taxon>
        <taxon>Coniochaetales</taxon>
        <taxon>Coniochaetaceae</taxon>
        <taxon>Coniochaeta</taxon>
    </lineage>
</organism>
<dbReference type="InterPro" id="IPR000254">
    <property type="entry name" value="CBD"/>
</dbReference>
<dbReference type="PANTHER" id="PTHR33353">
    <property type="entry name" value="PUTATIVE (AFU_ORTHOLOGUE AFUA_1G12560)-RELATED"/>
    <property type="match status" value="1"/>
</dbReference>
<dbReference type="GO" id="GO:0030248">
    <property type="term" value="F:cellulose binding"/>
    <property type="evidence" value="ECO:0007669"/>
    <property type="project" value="InterPro"/>
</dbReference>
<evidence type="ECO:0000256" key="16">
    <source>
        <dbReference type="SAM" id="MobiDB-lite"/>
    </source>
</evidence>
<keyword evidence="4" id="KW-0479">Metal-binding</keyword>
<keyword evidence="20" id="KW-1185">Reference proteome</keyword>
<feature type="region of interest" description="Disordered" evidence="16">
    <location>
        <begin position="264"/>
        <end position="332"/>
    </location>
</feature>
<dbReference type="OrthoDB" id="4849160at2759"/>
<keyword evidence="12" id="KW-0624">Polysaccharide degradation</keyword>
<dbReference type="GO" id="GO:0004497">
    <property type="term" value="F:monooxygenase activity"/>
    <property type="evidence" value="ECO:0007669"/>
    <property type="project" value="UniProtKB-KW"/>
</dbReference>
<dbReference type="Proteomes" id="UP000275385">
    <property type="component" value="Unassembled WGS sequence"/>
</dbReference>
<dbReference type="PANTHER" id="PTHR33353:SF36">
    <property type="entry name" value="ENDO-BETA-1,4-GLUCANASE D"/>
    <property type="match status" value="1"/>
</dbReference>
<evidence type="ECO:0000256" key="1">
    <source>
        <dbReference type="ARBA" id="ARBA00001973"/>
    </source>
</evidence>
<dbReference type="STRING" id="177199.A0A420XZ60"/>
<evidence type="ECO:0000256" key="14">
    <source>
        <dbReference type="ARBA" id="ARBA00045077"/>
    </source>
</evidence>
<dbReference type="PROSITE" id="PS00562">
    <property type="entry name" value="CBM1_1"/>
    <property type="match status" value="1"/>
</dbReference>
<dbReference type="PROSITE" id="PS51164">
    <property type="entry name" value="CBM1_2"/>
    <property type="match status" value="1"/>
</dbReference>
<accession>A0A420XZ60</accession>
<sequence>MGNAGIKFLFALASAASVSGHGYVTNIVINGVSYLGFNGAAYPYLPNPPPSIGWITTVTDNGFVSPSAFGDPDIICHRGATPANGHAVVAAGEKISLQWLVPWPDSHHGPVLDYLANCNGPCETVDKTSLEFFKIDGAGWVSGGNPGLWASDTLIQNNSTWLVQIPPGIAPGNYVLRHEIIALHSAGSTNGAQAYPQCINLQVTGSGSSKPSGVKGTSLYKSTDPGILFNIYTSPISYTVPGPTLISGVASSIAQSSSKITASASPITGTGVVSAPTSGPAATTTTKATTSGPTTAPTTAPKTTSTSTTTLKTVTTTNPTTTTAGSGSGATQSKYGQCGGSGYTGPTVCAGGTCSTMNAYYAQCV</sequence>
<dbReference type="AlphaFoldDB" id="A0A420XZ60"/>
<keyword evidence="19" id="KW-0378">Hydrolase</keyword>
<dbReference type="EC" id="1.14.99.56" evidence="15"/>
<evidence type="ECO:0000313" key="19">
    <source>
        <dbReference type="EMBL" id="RKU40964.1"/>
    </source>
</evidence>
<dbReference type="InterPro" id="IPR035971">
    <property type="entry name" value="CBD_sf"/>
</dbReference>
<reference evidence="19 20" key="1">
    <citation type="submission" date="2018-08" db="EMBL/GenBank/DDBJ databases">
        <title>Draft genome of the lignicolous fungus Coniochaeta pulveracea.</title>
        <authorList>
            <person name="Borstlap C.J."/>
            <person name="De Witt R.N."/>
            <person name="Botha A."/>
            <person name="Volschenk H."/>
        </authorList>
    </citation>
    <scope>NUCLEOTIDE SEQUENCE [LARGE SCALE GENOMIC DNA]</scope>
    <source>
        <strain evidence="19 20">CAB683</strain>
    </source>
</reference>